<evidence type="ECO:0000313" key="6">
    <source>
        <dbReference type="EMBL" id="MBB4136070.1"/>
    </source>
</evidence>
<protein>
    <submittedName>
        <fullName evidence="6">Phage-related protein</fullName>
    </submittedName>
</protein>
<dbReference type="SUPFAM" id="SSF48371">
    <property type="entry name" value="ARM repeat"/>
    <property type="match status" value="1"/>
</dbReference>
<dbReference type="EMBL" id="JACIFP010000001">
    <property type="protein sequence ID" value="MBB4136070.1"/>
    <property type="molecule type" value="Genomic_DNA"/>
</dbReference>
<reference evidence="6 7" key="1">
    <citation type="submission" date="2020-08" db="EMBL/GenBank/DDBJ databases">
        <title>Sequencing the genomes of 1000 actinobacteria strains.</title>
        <authorList>
            <person name="Klenk H.-P."/>
        </authorList>
    </citation>
    <scope>NUCLEOTIDE SEQUENCE [LARGE SCALE GENOMIC DNA]</scope>
    <source>
        <strain evidence="6 7">DSM 45298</strain>
    </source>
</reference>
<evidence type="ECO:0000256" key="3">
    <source>
        <dbReference type="SAM" id="MobiDB-lite"/>
    </source>
</evidence>
<comment type="similarity">
    <text evidence="1">Belongs to the transglycosylase family. Rpf subfamily.</text>
</comment>
<feature type="transmembrane region" description="Helical" evidence="4">
    <location>
        <begin position="172"/>
        <end position="190"/>
    </location>
</feature>
<dbReference type="Pfam" id="PF06737">
    <property type="entry name" value="Transglycosylas"/>
    <property type="match status" value="1"/>
</dbReference>
<feature type="transmembrane region" description="Helical" evidence="4">
    <location>
        <begin position="196"/>
        <end position="216"/>
    </location>
</feature>
<feature type="transmembrane region" description="Helical" evidence="4">
    <location>
        <begin position="459"/>
        <end position="481"/>
    </location>
</feature>
<keyword evidence="4" id="KW-0472">Membrane</keyword>
<sequence length="1368" mass="140561">MSTFRVGDGSVALVPNAAGFHSKARRDLKAMNLNAGVDLRPTGGRFRQEARDRLKSVNLAHDVKLRVDATGFKADAETKLAARPLKVNVTPTVDEAAWRAFETDARLRLSRMDLRVSVRPDIDEAAYREVQARLRALAQNQTSTITTHHNNVGGNGGDGGGVGGLTKSAGKIGLMASAVAALGGAIGIAGGALGGLAVAGAGVGIAFGAMAGTIALGMDGIKEAAATAQPAFDELKASVSSVFASEMQAGFASLSTLMGSITPQMKEIASATSGLFNGIAASLVSVAPQLQTALGGVANMVSALGPGLNSMFKSFAAFGANIAPFMSQIGASLGTIAATIGHVFASLDPSFFAGLVSFLQSLSPLIYGLLTALTTMASQVMPALMPLFSALGKALVTIAEPLGALGAAFATALAPVLPVLADLISALANALAPLLPPLSAVLQTVGTALTGLVQGLAPAIGPLGEAFSALITATAPLLPLVGEITGQLLGALAPVLTTIFEAFAPVIAQLVEALQPALEQLIPIIAQIASTIGDYWVSMLNMLAPLLPEIVGAIGELLGALLPLVPPLLEVAEQLFPSLVQIVGALLPVIVQVIGILTQLVGVIMPILIPAIQLLGAIVGAVFSAAATAIQWAVDNVISPALQWFSDRITDAKSIVGGAVDWIVDKWNTAVDFFKGLPGRIGDALSGMWDGLKDGFRSALNWLIEKWNNFGLHWSFTIPVINKTVNFDVDTPDLPMFASGGRVPMLPGAVAGKDSILAGIMPGEYITPTKRVTPQTLPLLEAIRAGWTPSAQFLDSMFNAMPGFADGGGYGLPTGTSIGYGGSGFPDWVNKLAAAHGVQPSTYPGHQESDRNESGYAPNPQHLNRGIDFSGSVEAMQGFAEALMGQAPSNTAIEQIIWQNPSTGQQLGWHGRQKDDGSYFAADYSGHQDHVHLRASGPVGEGIGTSPDTAMDGAQTASSGLGSQFTGKTSGKLTAEYEQGVPTLDEAMKDKTLDKVFVVNMPSSFNFAADTTGSTSSGSTSSGSSTSTSSTTSSAPSTVDTIPLKKNDDGTYSSTDPEWDHLIQRESGGKADIVQQVQDANSGGNEASGLFQIAKGTWDANGGTKYAPTAGQATPEQQAEIAAAIFNDQGGAPWGSGLAGRENDDKLRAGIQRKGAAPAGTPTDPVAVTTTPDSTTTIDTPSTPDTAATTTPESTPADESMLTRWMREQFEAVVGKPTTTAQATTTASLSKDDELALTVGQSFADHTPLGIGSGQFALAKSKAPAVTEIGAGIAKALPAWGQALAGDPAALIANVGGATAAWGAKTATDFAAYLPEAAGGMFESLASAVAGPLIGTVNTGMSQDQLVSTVEDVQNRQLRRSKTGRRRY</sequence>
<feature type="transmembrane region" description="Helical" evidence="4">
    <location>
        <begin position="322"/>
        <end position="345"/>
    </location>
</feature>
<feature type="region of interest" description="Disordered" evidence="3">
    <location>
        <begin position="1153"/>
        <end position="1199"/>
    </location>
</feature>
<dbReference type="GO" id="GO:0016787">
    <property type="term" value="F:hydrolase activity"/>
    <property type="evidence" value="ECO:0007669"/>
    <property type="project" value="UniProtKB-KW"/>
</dbReference>
<keyword evidence="2" id="KW-0378">Hydrolase</keyword>
<feature type="compositionally biased region" description="Low complexity" evidence="3">
    <location>
        <begin position="1155"/>
        <end position="1199"/>
    </location>
</feature>
<proteinExistence type="inferred from homology"/>
<evidence type="ECO:0000313" key="7">
    <source>
        <dbReference type="Proteomes" id="UP000551501"/>
    </source>
</evidence>
<name>A0A840F771_9ACTN</name>
<evidence type="ECO:0000256" key="2">
    <source>
        <dbReference type="ARBA" id="ARBA00022801"/>
    </source>
</evidence>
<feature type="compositionally biased region" description="Polar residues" evidence="3">
    <location>
        <begin position="955"/>
        <end position="968"/>
    </location>
</feature>
<organism evidence="6 7">
    <name type="scientific">Gordonia humi</name>
    <dbReference type="NCBI Taxonomy" id="686429"/>
    <lineage>
        <taxon>Bacteria</taxon>
        <taxon>Bacillati</taxon>
        <taxon>Actinomycetota</taxon>
        <taxon>Actinomycetes</taxon>
        <taxon>Mycobacteriales</taxon>
        <taxon>Gordoniaceae</taxon>
        <taxon>Gordonia</taxon>
    </lineage>
</organism>
<keyword evidence="4" id="KW-0812">Transmembrane</keyword>
<keyword evidence="7" id="KW-1185">Reference proteome</keyword>
<comment type="caution">
    <text evidence="6">The sequence shown here is derived from an EMBL/GenBank/DDBJ whole genome shotgun (WGS) entry which is preliminary data.</text>
</comment>
<evidence type="ECO:0000256" key="4">
    <source>
        <dbReference type="SAM" id="Phobius"/>
    </source>
</evidence>
<feature type="region of interest" description="Disordered" evidence="3">
    <location>
        <begin position="939"/>
        <end position="968"/>
    </location>
</feature>
<feature type="transmembrane region" description="Helical" evidence="4">
    <location>
        <begin position="351"/>
        <end position="373"/>
    </location>
</feature>
<gene>
    <name evidence="6" type="ORF">BKA16_002622</name>
</gene>
<feature type="transmembrane region" description="Helical" evidence="4">
    <location>
        <begin position="488"/>
        <end position="508"/>
    </location>
</feature>
<feature type="transmembrane region" description="Helical" evidence="4">
    <location>
        <begin position="585"/>
        <end position="607"/>
    </location>
</feature>
<evidence type="ECO:0000259" key="5">
    <source>
        <dbReference type="Pfam" id="PF06737"/>
    </source>
</evidence>
<feature type="transmembrane region" description="Helical" evidence="4">
    <location>
        <begin position="434"/>
        <end position="453"/>
    </location>
</feature>
<dbReference type="InterPro" id="IPR023346">
    <property type="entry name" value="Lysozyme-like_dom_sf"/>
</dbReference>
<keyword evidence="4" id="KW-1133">Transmembrane helix</keyword>
<dbReference type="Gene3D" id="1.10.530.10">
    <property type="match status" value="1"/>
</dbReference>
<evidence type="ECO:0000256" key="1">
    <source>
        <dbReference type="ARBA" id="ARBA00010830"/>
    </source>
</evidence>
<feature type="transmembrane region" description="Helical" evidence="4">
    <location>
        <begin position="380"/>
        <end position="399"/>
    </location>
</feature>
<feature type="domain" description="Resuscitation-promoting factor core lysozyme-like" evidence="5">
    <location>
        <begin position="1055"/>
        <end position="1135"/>
    </location>
</feature>
<feature type="transmembrane region" description="Helical" evidence="4">
    <location>
        <begin position="614"/>
        <end position="634"/>
    </location>
</feature>
<feature type="transmembrane region" description="Helical" evidence="4">
    <location>
        <begin position="520"/>
        <end position="537"/>
    </location>
</feature>
<dbReference type="InterPro" id="IPR010618">
    <property type="entry name" value="RPF"/>
</dbReference>
<dbReference type="InterPro" id="IPR016024">
    <property type="entry name" value="ARM-type_fold"/>
</dbReference>
<dbReference type="Proteomes" id="UP000551501">
    <property type="component" value="Unassembled WGS sequence"/>
</dbReference>
<feature type="region of interest" description="Disordered" evidence="3">
    <location>
        <begin position="839"/>
        <end position="867"/>
    </location>
</feature>
<dbReference type="RefSeq" id="WP_221246836.1">
    <property type="nucleotide sequence ID" value="NZ_BAABHL010000040.1"/>
</dbReference>
<feature type="compositionally biased region" description="Low complexity" evidence="3">
    <location>
        <begin position="1011"/>
        <end position="1034"/>
    </location>
</feature>
<dbReference type="SUPFAM" id="SSF53955">
    <property type="entry name" value="Lysozyme-like"/>
    <property type="match status" value="1"/>
</dbReference>
<feature type="transmembrane region" description="Helical" evidence="4">
    <location>
        <begin position="546"/>
        <end position="565"/>
    </location>
</feature>
<accession>A0A840F771</accession>
<feature type="region of interest" description="Disordered" evidence="3">
    <location>
        <begin position="1008"/>
        <end position="1057"/>
    </location>
</feature>